<accession>A0A6M8HQ41</accession>
<dbReference type="RefSeq" id="WP_171835420.1">
    <property type="nucleotide sequence ID" value="NZ_CP053708.1"/>
</dbReference>
<evidence type="ECO:0000313" key="2">
    <source>
        <dbReference type="Proteomes" id="UP000500767"/>
    </source>
</evidence>
<dbReference type="Proteomes" id="UP000500767">
    <property type="component" value="Chromosome"/>
</dbReference>
<organism evidence="1 2">
    <name type="scientific">Lichenicola cladoniae</name>
    <dbReference type="NCBI Taxonomy" id="1484109"/>
    <lineage>
        <taxon>Bacteria</taxon>
        <taxon>Pseudomonadati</taxon>
        <taxon>Pseudomonadota</taxon>
        <taxon>Alphaproteobacteria</taxon>
        <taxon>Acetobacterales</taxon>
        <taxon>Acetobacteraceae</taxon>
        <taxon>Lichenicola</taxon>
    </lineage>
</organism>
<name>A0A6M8HQ41_9PROT</name>
<gene>
    <name evidence="1" type="ORF">HN018_10880</name>
</gene>
<protein>
    <submittedName>
        <fullName evidence="1">Uncharacterized protein</fullName>
    </submittedName>
</protein>
<dbReference type="AlphaFoldDB" id="A0A6M8HQ41"/>
<dbReference type="EMBL" id="CP053708">
    <property type="protein sequence ID" value="QKE90472.1"/>
    <property type="molecule type" value="Genomic_DNA"/>
</dbReference>
<dbReference type="KEGG" id="lck:HN018_10880"/>
<keyword evidence="2" id="KW-1185">Reference proteome</keyword>
<proteinExistence type="predicted"/>
<reference evidence="1 2" key="1">
    <citation type="journal article" date="2014" name="World J. Microbiol. Biotechnol.">
        <title>Biodiversity and physiological characteristics of Antarctic and Arctic lichens-associated bacteria.</title>
        <authorList>
            <person name="Lee Y.M."/>
            <person name="Kim E.H."/>
            <person name="Lee H.K."/>
            <person name="Hong S.G."/>
        </authorList>
    </citation>
    <scope>NUCLEOTIDE SEQUENCE [LARGE SCALE GENOMIC DNA]</scope>
    <source>
        <strain evidence="1 2">PAMC 26569</strain>
    </source>
</reference>
<sequence length="135" mass="14884">MFTNSAQIVCGDVVAFGASVYIVHEINTAELTLLRVESQSDARHRADIVPEHWSDMALCGLPMQDVVIRCVPIKRFGTANLTRLGVLPDAVRARIAIACKREQQVRRFEDGPSVQSNLMACTSSRGRRVGAVRYA</sequence>
<evidence type="ECO:0000313" key="1">
    <source>
        <dbReference type="EMBL" id="QKE90472.1"/>
    </source>
</evidence>